<protein>
    <recommendedName>
        <fullName evidence="2">non-specific serine/threonine protein kinase</fullName>
        <ecNumber evidence="2">2.7.11.1</ecNumber>
    </recommendedName>
</protein>
<evidence type="ECO:0000256" key="1">
    <source>
        <dbReference type="ARBA" id="ARBA00004479"/>
    </source>
</evidence>
<feature type="chain" id="PRO_5002353677" description="non-specific serine/threonine protein kinase" evidence="7">
    <location>
        <begin position="18"/>
        <end position="193"/>
    </location>
</feature>
<comment type="catalytic activity">
    <reaction evidence="5">
        <text>L-threonyl-[protein] + ATP = O-phospho-L-threonyl-[protein] + ADP + H(+)</text>
        <dbReference type="Rhea" id="RHEA:46608"/>
        <dbReference type="Rhea" id="RHEA-COMP:11060"/>
        <dbReference type="Rhea" id="RHEA-COMP:11605"/>
        <dbReference type="ChEBI" id="CHEBI:15378"/>
        <dbReference type="ChEBI" id="CHEBI:30013"/>
        <dbReference type="ChEBI" id="CHEBI:30616"/>
        <dbReference type="ChEBI" id="CHEBI:61977"/>
        <dbReference type="ChEBI" id="CHEBI:456216"/>
        <dbReference type="EC" id="2.7.11.1"/>
    </reaction>
</comment>
<comment type="subcellular location">
    <subcellularLocation>
        <location evidence="1">Membrane</location>
        <topology evidence="1">Single-pass type I membrane protein</topology>
    </subcellularLocation>
</comment>
<dbReference type="InterPro" id="IPR001480">
    <property type="entry name" value="Bulb-type_lectin_dom"/>
</dbReference>
<dbReference type="GO" id="GO:0016020">
    <property type="term" value="C:membrane"/>
    <property type="evidence" value="ECO:0007669"/>
    <property type="project" value="UniProtKB-SubCell"/>
</dbReference>
<accession>A0A0E0AAR8</accession>
<dbReference type="EnsemblPlants" id="OGLUM06G19190.1">
    <property type="protein sequence ID" value="OGLUM06G19190.1"/>
    <property type="gene ID" value="OGLUM06G19190"/>
</dbReference>
<dbReference type="PROSITE" id="PS50927">
    <property type="entry name" value="BULB_LECTIN"/>
    <property type="match status" value="1"/>
</dbReference>
<dbReference type="Pfam" id="PF01453">
    <property type="entry name" value="B_lectin"/>
    <property type="match status" value="1"/>
</dbReference>
<dbReference type="SUPFAM" id="SSF51110">
    <property type="entry name" value="alpha-D-mannose-specific plant lectins"/>
    <property type="match status" value="1"/>
</dbReference>
<feature type="domain" description="Bulb-type lectin" evidence="8">
    <location>
        <begin position="50"/>
        <end position="184"/>
    </location>
</feature>
<evidence type="ECO:0000256" key="5">
    <source>
        <dbReference type="ARBA" id="ARBA00047899"/>
    </source>
</evidence>
<keyword evidence="10" id="KW-1185">Reference proteome</keyword>
<dbReference type="GO" id="GO:0004674">
    <property type="term" value="F:protein serine/threonine kinase activity"/>
    <property type="evidence" value="ECO:0007669"/>
    <property type="project" value="UniProtKB-EC"/>
</dbReference>
<dbReference type="GO" id="GO:0051707">
    <property type="term" value="P:response to other organism"/>
    <property type="evidence" value="ECO:0007669"/>
    <property type="project" value="UniProtKB-ARBA"/>
</dbReference>
<organism evidence="9">
    <name type="scientific">Oryza glumipatula</name>
    <dbReference type="NCBI Taxonomy" id="40148"/>
    <lineage>
        <taxon>Eukaryota</taxon>
        <taxon>Viridiplantae</taxon>
        <taxon>Streptophyta</taxon>
        <taxon>Embryophyta</taxon>
        <taxon>Tracheophyta</taxon>
        <taxon>Spermatophyta</taxon>
        <taxon>Magnoliopsida</taxon>
        <taxon>Liliopsida</taxon>
        <taxon>Poales</taxon>
        <taxon>Poaceae</taxon>
        <taxon>BOP clade</taxon>
        <taxon>Oryzoideae</taxon>
        <taxon>Oryzeae</taxon>
        <taxon>Oryzinae</taxon>
        <taxon>Oryza</taxon>
    </lineage>
</organism>
<dbReference type="SMART" id="SM00108">
    <property type="entry name" value="B_lectin"/>
    <property type="match status" value="1"/>
</dbReference>
<dbReference type="eggNOG" id="ENOG502QUNW">
    <property type="taxonomic scope" value="Eukaryota"/>
</dbReference>
<reference evidence="9" key="2">
    <citation type="submission" date="2018-05" db="EMBL/GenBank/DDBJ databases">
        <title>OgluRS3 (Oryza glumaepatula Reference Sequence Version 3).</title>
        <authorList>
            <person name="Zhang J."/>
            <person name="Kudrna D."/>
            <person name="Lee S."/>
            <person name="Talag J."/>
            <person name="Welchert J."/>
            <person name="Wing R.A."/>
        </authorList>
    </citation>
    <scope>NUCLEOTIDE SEQUENCE [LARGE SCALE GENOMIC DNA]</scope>
</reference>
<dbReference type="PANTHER" id="PTHR47976">
    <property type="entry name" value="G-TYPE LECTIN S-RECEPTOR-LIKE SERINE/THREONINE-PROTEIN KINASE SD2-5"/>
    <property type="match status" value="1"/>
</dbReference>
<comment type="catalytic activity">
    <reaction evidence="6">
        <text>L-seryl-[protein] + ATP = O-phospho-L-seryl-[protein] + ADP + H(+)</text>
        <dbReference type="Rhea" id="RHEA:17989"/>
        <dbReference type="Rhea" id="RHEA-COMP:9863"/>
        <dbReference type="Rhea" id="RHEA-COMP:11604"/>
        <dbReference type="ChEBI" id="CHEBI:15378"/>
        <dbReference type="ChEBI" id="CHEBI:29999"/>
        <dbReference type="ChEBI" id="CHEBI:30616"/>
        <dbReference type="ChEBI" id="CHEBI:83421"/>
        <dbReference type="ChEBI" id="CHEBI:456216"/>
        <dbReference type="EC" id="2.7.11.1"/>
    </reaction>
</comment>
<proteinExistence type="predicted"/>
<dbReference type="Proteomes" id="UP000026961">
    <property type="component" value="Chromosome 6"/>
</dbReference>
<evidence type="ECO:0000256" key="3">
    <source>
        <dbReference type="ARBA" id="ARBA00022729"/>
    </source>
</evidence>
<dbReference type="AlphaFoldDB" id="A0A0E0AAR8"/>
<evidence type="ECO:0000259" key="8">
    <source>
        <dbReference type="PROSITE" id="PS50927"/>
    </source>
</evidence>
<dbReference type="HOGENOM" id="CLU_1410798_0_0_1"/>
<reference evidence="9" key="1">
    <citation type="submission" date="2015-04" db="UniProtKB">
        <authorList>
            <consortium name="EnsemblPlants"/>
        </authorList>
    </citation>
    <scope>IDENTIFICATION</scope>
</reference>
<name>A0A0E0AAR8_9ORYZ</name>
<feature type="signal peptide" evidence="7">
    <location>
        <begin position="1"/>
        <end position="17"/>
    </location>
</feature>
<dbReference type="Gene3D" id="2.90.10.10">
    <property type="entry name" value="Bulb-type lectin domain"/>
    <property type="match status" value="1"/>
</dbReference>
<evidence type="ECO:0000256" key="6">
    <source>
        <dbReference type="ARBA" id="ARBA00048679"/>
    </source>
</evidence>
<dbReference type="EC" id="2.7.11.1" evidence="2"/>
<dbReference type="InterPro" id="IPR036426">
    <property type="entry name" value="Bulb-type_lectin_dom_sf"/>
</dbReference>
<evidence type="ECO:0000256" key="7">
    <source>
        <dbReference type="SAM" id="SignalP"/>
    </source>
</evidence>
<evidence type="ECO:0000256" key="2">
    <source>
        <dbReference type="ARBA" id="ARBA00012513"/>
    </source>
</evidence>
<evidence type="ECO:0000313" key="10">
    <source>
        <dbReference type="Proteomes" id="UP000026961"/>
    </source>
</evidence>
<evidence type="ECO:0000313" key="9">
    <source>
        <dbReference type="EnsemblPlants" id="OGLUM06G19190.1"/>
    </source>
</evidence>
<dbReference type="Gramene" id="OGLUM06G19190.1">
    <property type="protein sequence ID" value="OGLUM06G19190.1"/>
    <property type="gene ID" value="OGLUM06G19190"/>
</dbReference>
<sequence>MMLLSAVPGAIILLVGGSLLAQCLDPTLPAANSSSSWTNSADDQIRYGDGSIVRVVLLLSHSHGASSDDAAFACGFFCGAPCDRKSFLFGVFLVSTNSTGGVAAAAAAPPPVVVWSANRDRPVRDNATLQLSDAGDLVLRDAVGAFVWSTNTSAGHAVTGVRLSDSGNLIQNGSMLKIISASSTLFDDSGSPV</sequence>
<keyword evidence="4" id="KW-0675">Receptor</keyword>
<dbReference type="PANTHER" id="PTHR47976:SF9">
    <property type="entry name" value="OS01G0113650 PROTEIN"/>
    <property type="match status" value="1"/>
</dbReference>
<dbReference type="STRING" id="40148.A0A0E0AAR8"/>
<keyword evidence="3 7" id="KW-0732">Signal</keyword>
<evidence type="ECO:0000256" key="4">
    <source>
        <dbReference type="ARBA" id="ARBA00023170"/>
    </source>
</evidence>
<dbReference type="InterPro" id="IPR051343">
    <property type="entry name" value="G-type_lectin_kinases/EP1-like"/>
</dbReference>